<dbReference type="RefSeq" id="WP_075136722.1">
    <property type="nucleotide sequence ID" value="NZ_MSIF01000021.1"/>
</dbReference>
<reference evidence="2 3" key="1">
    <citation type="submission" date="2016-12" db="EMBL/GenBank/DDBJ databases">
        <title>The draft genome sequence of Actinophytocola xinjiangensis.</title>
        <authorList>
            <person name="Wang W."/>
            <person name="Yuan L."/>
        </authorList>
    </citation>
    <scope>NUCLEOTIDE SEQUENCE [LARGE SCALE GENOMIC DNA]</scope>
    <source>
        <strain evidence="2 3">CGMCC 4.4663</strain>
    </source>
</reference>
<comment type="caution">
    <text evidence="2">The sequence shown here is derived from an EMBL/GenBank/DDBJ whole genome shotgun (WGS) entry which is preliminary data.</text>
</comment>
<sequence length="113" mass="13289">MRRTPQEKKALSYARDRRNAYGENDKSSRRNVRRSKRFPRRANRHREHQVFASALGAVDPELAEHTENRLYAKAPKRWRKWPDLPLGTHVAQTLAHRAKVGMVSRDHRSVPGW</sequence>
<dbReference type="OrthoDB" id="8705804at2"/>
<dbReference type="Proteomes" id="UP000185696">
    <property type="component" value="Unassembled WGS sequence"/>
</dbReference>
<dbReference type="AlphaFoldDB" id="A0A7Z0WJD9"/>
<evidence type="ECO:0000313" key="3">
    <source>
        <dbReference type="Proteomes" id="UP000185696"/>
    </source>
</evidence>
<gene>
    <name evidence="2" type="ORF">BLA60_31750</name>
</gene>
<feature type="compositionally biased region" description="Basic residues" evidence="1">
    <location>
        <begin position="29"/>
        <end position="47"/>
    </location>
</feature>
<name>A0A7Z0WJD9_9PSEU</name>
<dbReference type="EMBL" id="MSIF01000021">
    <property type="protein sequence ID" value="OLF06541.1"/>
    <property type="molecule type" value="Genomic_DNA"/>
</dbReference>
<feature type="region of interest" description="Disordered" evidence="1">
    <location>
        <begin position="1"/>
        <end position="49"/>
    </location>
</feature>
<proteinExistence type="predicted"/>
<protein>
    <submittedName>
        <fullName evidence="2">Uncharacterized protein</fullName>
    </submittedName>
</protein>
<evidence type="ECO:0000256" key="1">
    <source>
        <dbReference type="SAM" id="MobiDB-lite"/>
    </source>
</evidence>
<organism evidence="2 3">
    <name type="scientific">Actinophytocola xinjiangensis</name>
    <dbReference type="NCBI Taxonomy" id="485602"/>
    <lineage>
        <taxon>Bacteria</taxon>
        <taxon>Bacillati</taxon>
        <taxon>Actinomycetota</taxon>
        <taxon>Actinomycetes</taxon>
        <taxon>Pseudonocardiales</taxon>
        <taxon>Pseudonocardiaceae</taxon>
    </lineage>
</organism>
<keyword evidence="3" id="KW-1185">Reference proteome</keyword>
<feature type="compositionally biased region" description="Basic and acidic residues" evidence="1">
    <location>
        <begin position="1"/>
        <end position="28"/>
    </location>
</feature>
<accession>A0A7Z0WJD9</accession>
<evidence type="ECO:0000313" key="2">
    <source>
        <dbReference type="EMBL" id="OLF06541.1"/>
    </source>
</evidence>